<dbReference type="InterPro" id="IPR050680">
    <property type="entry name" value="YpeA/RimI_acetyltransf"/>
</dbReference>
<accession>A0A1H3SWJ6</accession>
<dbReference type="PANTHER" id="PTHR43420">
    <property type="entry name" value="ACETYLTRANSFERASE"/>
    <property type="match status" value="1"/>
</dbReference>
<organism evidence="4 5">
    <name type="scientific">Evansella caseinilytica</name>
    <dbReference type="NCBI Taxonomy" id="1503961"/>
    <lineage>
        <taxon>Bacteria</taxon>
        <taxon>Bacillati</taxon>
        <taxon>Bacillota</taxon>
        <taxon>Bacilli</taxon>
        <taxon>Bacillales</taxon>
        <taxon>Bacillaceae</taxon>
        <taxon>Evansella</taxon>
    </lineage>
</organism>
<feature type="domain" description="N-acetyltransferase" evidence="3">
    <location>
        <begin position="16"/>
        <end position="194"/>
    </location>
</feature>
<dbReference type="InterPro" id="IPR000182">
    <property type="entry name" value="GNAT_dom"/>
</dbReference>
<gene>
    <name evidence="4" type="ORF">SAMN05421736_11269</name>
</gene>
<keyword evidence="2" id="KW-0012">Acyltransferase</keyword>
<dbReference type="EMBL" id="FNPI01000012">
    <property type="protein sequence ID" value="SDZ41921.1"/>
    <property type="molecule type" value="Genomic_DNA"/>
</dbReference>
<dbReference type="AlphaFoldDB" id="A0A1H3SWJ6"/>
<evidence type="ECO:0000259" key="3">
    <source>
        <dbReference type="PROSITE" id="PS51186"/>
    </source>
</evidence>
<dbReference type="SUPFAM" id="SSF55729">
    <property type="entry name" value="Acyl-CoA N-acyltransferases (Nat)"/>
    <property type="match status" value="1"/>
</dbReference>
<dbReference type="OrthoDB" id="9799092at2"/>
<reference evidence="5" key="1">
    <citation type="submission" date="2016-10" db="EMBL/GenBank/DDBJ databases">
        <authorList>
            <person name="Varghese N."/>
            <person name="Submissions S."/>
        </authorList>
    </citation>
    <scope>NUCLEOTIDE SEQUENCE [LARGE SCALE GENOMIC DNA]</scope>
    <source>
        <strain evidence="5">SP</strain>
    </source>
</reference>
<evidence type="ECO:0000313" key="4">
    <source>
        <dbReference type="EMBL" id="SDZ41921.1"/>
    </source>
</evidence>
<name>A0A1H3SWJ6_9BACI</name>
<dbReference type="Pfam" id="PF00583">
    <property type="entry name" value="Acetyltransf_1"/>
    <property type="match status" value="1"/>
</dbReference>
<dbReference type="Proteomes" id="UP000198935">
    <property type="component" value="Unassembled WGS sequence"/>
</dbReference>
<proteinExistence type="predicted"/>
<dbReference type="CDD" id="cd04301">
    <property type="entry name" value="NAT_SF"/>
    <property type="match status" value="1"/>
</dbReference>
<dbReference type="Gene3D" id="3.40.630.30">
    <property type="match status" value="1"/>
</dbReference>
<dbReference type="InterPro" id="IPR016181">
    <property type="entry name" value="Acyl_CoA_acyltransferase"/>
</dbReference>
<dbReference type="GO" id="GO:0016747">
    <property type="term" value="F:acyltransferase activity, transferring groups other than amino-acyl groups"/>
    <property type="evidence" value="ECO:0007669"/>
    <property type="project" value="InterPro"/>
</dbReference>
<dbReference type="PANTHER" id="PTHR43420:SF12">
    <property type="entry name" value="N-ACETYLTRANSFERASE DOMAIN-CONTAINING PROTEIN"/>
    <property type="match status" value="1"/>
</dbReference>
<sequence length="197" mass="22665">MQTYDIQVKPMGAFGVDMRQKAAAVFVDGYYQDLAFLSKERNKLIETFAQMICPDVFYLASLDEEIVGILACSNKELRAMTIDQAILRKSFGWVKGSLAYLFMNGEFNKKLSYNEDTGYIECVATAEKARGKGVSTALFHYAMEHAPYTRYVLEVVDTNENAYRLYKKLGFAEFERKKEQFSKLKGFQERIYMEMAT</sequence>
<evidence type="ECO:0000256" key="2">
    <source>
        <dbReference type="ARBA" id="ARBA00023315"/>
    </source>
</evidence>
<keyword evidence="1 4" id="KW-0808">Transferase</keyword>
<dbReference type="PROSITE" id="PS51186">
    <property type="entry name" value="GNAT"/>
    <property type="match status" value="1"/>
</dbReference>
<protein>
    <submittedName>
        <fullName evidence="4">Acetyltransferase (GNAT) family protein</fullName>
    </submittedName>
</protein>
<keyword evidence="5" id="KW-1185">Reference proteome</keyword>
<dbReference type="STRING" id="1503961.SAMN05421736_11269"/>
<evidence type="ECO:0000256" key="1">
    <source>
        <dbReference type="ARBA" id="ARBA00022679"/>
    </source>
</evidence>
<evidence type="ECO:0000313" key="5">
    <source>
        <dbReference type="Proteomes" id="UP000198935"/>
    </source>
</evidence>